<reference evidence="1 2" key="1">
    <citation type="journal article" date="2014" name="Curr. Biol.">
        <title>The genome of the clonal raider ant Cerapachys biroi.</title>
        <authorList>
            <person name="Oxley P.R."/>
            <person name="Ji L."/>
            <person name="Fetter-Pruneda I."/>
            <person name="McKenzie S.K."/>
            <person name="Li C."/>
            <person name="Hu H."/>
            <person name="Zhang G."/>
            <person name="Kronauer D.J."/>
        </authorList>
    </citation>
    <scope>NUCLEOTIDE SEQUENCE [LARGE SCALE GENOMIC DNA]</scope>
</reference>
<name>A0A026WME0_OOCBI</name>
<protein>
    <submittedName>
        <fullName evidence="1">Uncharacterized protein</fullName>
    </submittedName>
</protein>
<dbReference type="Proteomes" id="UP000053097">
    <property type="component" value="Unassembled WGS sequence"/>
</dbReference>
<evidence type="ECO:0000313" key="2">
    <source>
        <dbReference type="Proteomes" id="UP000053097"/>
    </source>
</evidence>
<sequence>MRLMTTPVVKIKRYWIEKRGRNESKRKIFVLVLEYKSCKYDTLVFQSTQGRKETRLHRARSVSLQTCIPPSLCAPHCRGLPFASFIS</sequence>
<proteinExistence type="predicted"/>
<keyword evidence="2" id="KW-1185">Reference proteome</keyword>
<accession>A0A026WME0</accession>
<gene>
    <name evidence="1" type="ORF">X777_02682</name>
</gene>
<organism evidence="1 2">
    <name type="scientific">Ooceraea biroi</name>
    <name type="common">Clonal raider ant</name>
    <name type="synonym">Cerapachys biroi</name>
    <dbReference type="NCBI Taxonomy" id="2015173"/>
    <lineage>
        <taxon>Eukaryota</taxon>
        <taxon>Metazoa</taxon>
        <taxon>Ecdysozoa</taxon>
        <taxon>Arthropoda</taxon>
        <taxon>Hexapoda</taxon>
        <taxon>Insecta</taxon>
        <taxon>Pterygota</taxon>
        <taxon>Neoptera</taxon>
        <taxon>Endopterygota</taxon>
        <taxon>Hymenoptera</taxon>
        <taxon>Apocrita</taxon>
        <taxon>Aculeata</taxon>
        <taxon>Formicoidea</taxon>
        <taxon>Formicidae</taxon>
        <taxon>Dorylinae</taxon>
        <taxon>Ooceraea</taxon>
    </lineage>
</organism>
<dbReference type="AlphaFoldDB" id="A0A026WME0"/>
<evidence type="ECO:0000313" key="1">
    <source>
        <dbReference type="EMBL" id="EZA56831.1"/>
    </source>
</evidence>
<dbReference type="EMBL" id="KK107154">
    <property type="protein sequence ID" value="EZA56831.1"/>
    <property type="molecule type" value="Genomic_DNA"/>
</dbReference>